<keyword evidence="4" id="KW-1185">Reference proteome</keyword>
<dbReference type="GO" id="GO:0005524">
    <property type="term" value="F:ATP binding"/>
    <property type="evidence" value="ECO:0007669"/>
    <property type="project" value="InterPro"/>
</dbReference>
<dbReference type="InterPro" id="IPR000719">
    <property type="entry name" value="Prot_kinase_dom"/>
</dbReference>
<dbReference type="InterPro" id="IPR011009">
    <property type="entry name" value="Kinase-like_dom_sf"/>
</dbReference>
<evidence type="ECO:0000256" key="1">
    <source>
        <dbReference type="SAM" id="MobiDB-lite"/>
    </source>
</evidence>
<gene>
    <name evidence="3" type="ORF">MAC_06308</name>
</gene>
<dbReference type="HOGENOM" id="CLU_1396364_0_0_1"/>
<evidence type="ECO:0000313" key="3">
    <source>
        <dbReference type="EMBL" id="EFY87596.1"/>
    </source>
</evidence>
<dbReference type="InParanoid" id="E9E8W0"/>
<feature type="domain" description="Protein kinase" evidence="2">
    <location>
        <begin position="1"/>
        <end position="212"/>
    </location>
</feature>
<organism evidence="4">
    <name type="scientific">Metarhizium acridum (strain CQMa 102)</name>
    <dbReference type="NCBI Taxonomy" id="655827"/>
    <lineage>
        <taxon>Eukaryota</taxon>
        <taxon>Fungi</taxon>
        <taxon>Dikarya</taxon>
        <taxon>Ascomycota</taxon>
        <taxon>Pezizomycotina</taxon>
        <taxon>Sordariomycetes</taxon>
        <taxon>Hypocreomycetidae</taxon>
        <taxon>Hypocreales</taxon>
        <taxon>Clavicipitaceae</taxon>
        <taxon>Metarhizium</taxon>
    </lineage>
</organism>
<name>E9E8W0_METAQ</name>
<dbReference type="GO" id="GO:0004672">
    <property type="term" value="F:protein kinase activity"/>
    <property type="evidence" value="ECO:0007669"/>
    <property type="project" value="InterPro"/>
</dbReference>
<protein>
    <recommendedName>
        <fullName evidence="2">Protein kinase domain-containing protein</fullName>
    </recommendedName>
</protein>
<dbReference type="PROSITE" id="PS50011">
    <property type="entry name" value="PROTEIN_KINASE_DOM"/>
    <property type="match status" value="1"/>
</dbReference>
<accession>E9E8W0</accession>
<dbReference type="GeneID" id="19250619"/>
<dbReference type="SUPFAM" id="SSF56112">
    <property type="entry name" value="Protein kinase-like (PK-like)"/>
    <property type="match status" value="1"/>
</dbReference>
<dbReference type="STRING" id="655827.E9E8W0"/>
<reference evidence="3 4" key="1">
    <citation type="journal article" date="2011" name="PLoS Genet.">
        <title>Genome sequencing and comparative transcriptomics of the model entomopathogenic fungi Metarhizium anisopliae and M. acridum.</title>
        <authorList>
            <person name="Gao Q."/>
            <person name="Jin K."/>
            <person name="Ying S.H."/>
            <person name="Zhang Y."/>
            <person name="Xiao G."/>
            <person name="Shang Y."/>
            <person name="Duan Z."/>
            <person name="Hu X."/>
            <person name="Xie X.Q."/>
            <person name="Zhou G."/>
            <person name="Peng G."/>
            <person name="Luo Z."/>
            <person name="Huang W."/>
            <person name="Wang B."/>
            <person name="Fang W."/>
            <person name="Wang S."/>
            <person name="Zhong Y."/>
            <person name="Ma L.J."/>
            <person name="St Leger R.J."/>
            <person name="Zhao G.P."/>
            <person name="Pei Y."/>
            <person name="Feng M.G."/>
            <person name="Xia Y."/>
            <person name="Wang C."/>
        </authorList>
    </citation>
    <scope>NUCLEOTIDE SEQUENCE [LARGE SCALE GENOMIC DNA]</scope>
    <source>
        <strain evidence="3 4">CQMa 102</strain>
    </source>
</reference>
<sequence>MNIWMRLPRHPNIVPFDRVVTDELEGLVVGFTNNYISGGSLEENKSRVFKLKWLQQLADLADDSNLRFGISHQDIAPRNLVIDDSTDCIMLFDFNFAARINCSSRLEDEAYIEERNDVKGVEFTTCEIITRDDSLRRVPRDDQHEENLPRGWVKHANVKLDHPVADYQLLLQDGRARRLSTDKLTGLGTSHPSSLIGLRGPSRRNHMERAGF</sequence>
<evidence type="ECO:0000259" key="2">
    <source>
        <dbReference type="PROSITE" id="PS50011"/>
    </source>
</evidence>
<dbReference type="EMBL" id="GL698524">
    <property type="protein sequence ID" value="EFY87596.1"/>
    <property type="molecule type" value="Genomic_DNA"/>
</dbReference>
<dbReference type="Proteomes" id="UP000002499">
    <property type="component" value="Unassembled WGS sequence"/>
</dbReference>
<proteinExistence type="predicted"/>
<dbReference type="KEGG" id="maw:19250619"/>
<dbReference type="AlphaFoldDB" id="E9E8W0"/>
<dbReference type="OMA" id="SIMLHEH"/>
<dbReference type="OrthoDB" id="4062651at2759"/>
<feature type="region of interest" description="Disordered" evidence="1">
    <location>
        <begin position="190"/>
        <end position="212"/>
    </location>
</feature>
<dbReference type="eggNOG" id="ENOG502SNEG">
    <property type="taxonomic scope" value="Eukaryota"/>
</dbReference>
<dbReference type="Gene3D" id="1.10.510.10">
    <property type="entry name" value="Transferase(Phosphotransferase) domain 1"/>
    <property type="match status" value="1"/>
</dbReference>
<evidence type="ECO:0000313" key="4">
    <source>
        <dbReference type="Proteomes" id="UP000002499"/>
    </source>
</evidence>